<dbReference type="GO" id="GO:0005737">
    <property type="term" value="C:cytoplasm"/>
    <property type="evidence" value="ECO:0007669"/>
    <property type="project" value="TreeGrafter"/>
</dbReference>
<dbReference type="EMBL" id="JAODUO010000001">
    <property type="protein sequence ID" value="KAK2194242.1"/>
    <property type="molecule type" value="Genomic_DNA"/>
</dbReference>
<evidence type="ECO:0000256" key="1">
    <source>
        <dbReference type="ARBA" id="ARBA00005607"/>
    </source>
</evidence>
<accession>A0AAD9PG87</accession>
<evidence type="ECO:0000313" key="4">
    <source>
        <dbReference type="EMBL" id="KAK2194242.1"/>
    </source>
</evidence>
<protein>
    <recommendedName>
        <fullName evidence="2">Protein SHQ1 homolog</fullName>
    </recommendedName>
</protein>
<organism evidence="4 5">
    <name type="scientific">Ridgeia piscesae</name>
    <name type="common">Tubeworm</name>
    <dbReference type="NCBI Taxonomy" id="27915"/>
    <lineage>
        <taxon>Eukaryota</taxon>
        <taxon>Metazoa</taxon>
        <taxon>Spiralia</taxon>
        <taxon>Lophotrochozoa</taxon>
        <taxon>Annelida</taxon>
        <taxon>Polychaeta</taxon>
        <taxon>Sedentaria</taxon>
        <taxon>Canalipalpata</taxon>
        <taxon>Sabellida</taxon>
        <taxon>Siboglinidae</taxon>
        <taxon>Ridgeia</taxon>
    </lineage>
</organism>
<dbReference type="GO" id="GO:0000493">
    <property type="term" value="P:box H/ACA snoRNP assembly"/>
    <property type="evidence" value="ECO:0007669"/>
    <property type="project" value="InterPro"/>
</dbReference>
<dbReference type="Proteomes" id="UP001209878">
    <property type="component" value="Unassembled WGS sequence"/>
</dbReference>
<evidence type="ECO:0000256" key="2">
    <source>
        <dbReference type="ARBA" id="ARBA00013750"/>
    </source>
</evidence>
<dbReference type="PANTHER" id="PTHR12967">
    <property type="entry name" value="PROTEIN SHQ1 HOMOLOG"/>
    <property type="match status" value="1"/>
</dbReference>
<dbReference type="GO" id="GO:0005654">
    <property type="term" value="C:nucleoplasm"/>
    <property type="evidence" value="ECO:0007669"/>
    <property type="project" value="TreeGrafter"/>
</dbReference>
<sequence length="135" mass="15820">MTWSHVLDERDQRTAFLSLVDIIFAYAYDHRTTEGENNVNTGYLFVHLVDILVESGWTIRKLSATLSWLETYSGPEEVVTACYRRCLSYPLYRHWKLTARVFRDVRHIFSAGQLTFEMDCSELPRIDCVFLDTSK</sequence>
<feature type="domain" description="Shq1 C-terminal" evidence="3">
    <location>
        <begin position="5"/>
        <end position="113"/>
    </location>
</feature>
<proteinExistence type="inferred from homology"/>
<name>A0AAD9PG87_RIDPI</name>
<dbReference type="InterPro" id="IPR007009">
    <property type="entry name" value="Shq1_C"/>
</dbReference>
<evidence type="ECO:0000313" key="5">
    <source>
        <dbReference type="Proteomes" id="UP001209878"/>
    </source>
</evidence>
<dbReference type="GO" id="GO:0051082">
    <property type="term" value="F:unfolded protein binding"/>
    <property type="evidence" value="ECO:0007669"/>
    <property type="project" value="TreeGrafter"/>
</dbReference>
<reference evidence="4" key="1">
    <citation type="journal article" date="2023" name="Mol. Biol. Evol.">
        <title>Third-Generation Sequencing Reveals the Adaptive Role of the Epigenome in Three Deep-Sea Polychaetes.</title>
        <authorList>
            <person name="Perez M."/>
            <person name="Aroh O."/>
            <person name="Sun Y."/>
            <person name="Lan Y."/>
            <person name="Juniper S.K."/>
            <person name="Young C.R."/>
            <person name="Angers B."/>
            <person name="Qian P.Y."/>
        </authorList>
    </citation>
    <scope>NUCLEOTIDE SEQUENCE</scope>
    <source>
        <strain evidence="4">R07B-5</strain>
    </source>
</reference>
<dbReference type="InterPro" id="IPR039742">
    <property type="entry name" value="Shq1"/>
</dbReference>
<dbReference type="Pfam" id="PF04925">
    <property type="entry name" value="SHQ1"/>
    <property type="match status" value="1"/>
</dbReference>
<comment type="similarity">
    <text evidence="1">Belongs to the SHQ1 family.</text>
</comment>
<comment type="caution">
    <text evidence="4">The sequence shown here is derived from an EMBL/GenBank/DDBJ whole genome shotgun (WGS) entry which is preliminary data.</text>
</comment>
<evidence type="ECO:0000259" key="3">
    <source>
        <dbReference type="Pfam" id="PF04925"/>
    </source>
</evidence>
<dbReference type="AlphaFoldDB" id="A0AAD9PG87"/>
<gene>
    <name evidence="4" type="ORF">NP493_1g05022</name>
</gene>
<keyword evidence="5" id="KW-1185">Reference proteome</keyword>
<dbReference type="PANTHER" id="PTHR12967:SF0">
    <property type="entry name" value="PROTEIN SHQ1 HOMOLOG"/>
    <property type="match status" value="1"/>
</dbReference>